<dbReference type="AlphaFoldDB" id="A0A9D4FKZ1"/>
<proteinExistence type="predicted"/>
<protein>
    <submittedName>
        <fullName evidence="2">Uncharacterized protein</fullName>
    </submittedName>
</protein>
<feature type="region of interest" description="Disordered" evidence="1">
    <location>
        <begin position="1"/>
        <end position="38"/>
    </location>
</feature>
<reference evidence="2" key="2">
    <citation type="submission" date="2020-11" db="EMBL/GenBank/DDBJ databases">
        <authorList>
            <person name="McCartney M.A."/>
            <person name="Auch B."/>
            <person name="Kono T."/>
            <person name="Mallez S."/>
            <person name="Becker A."/>
            <person name="Gohl D.M."/>
            <person name="Silverstein K.A.T."/>
            <person name="Koren S."/>
            <person name="Bechman K.B."/>
            <person name="Herman A."/>
            <person name="Abrahante J.E."/>
            <person name="Garbe J."/>
        </authorList>
    </citation>
    <scope>NUCLEOTIDE SEQUENCE</scope>
    <source>
        <strain evidence="2">Duluth1</strain>
        <tissue evidence="2">Whole animal</tissue>
    </source>
</reference>
<accession>A0A9D4FKZ1</accession>
<organism evidence="2 3">
    <name type="scientific">Dreissena polymorpha</name>
    <name type="common">Zebra mussel</name>
    <name type="synonym">Mytilus polymorpha</name>
    <dbReference type="NCBI Taxonomy" id="45954"/>
    <lineage>
        <taxon>Eukaryota</taxon>
        <taxon>Metazoa</taxon>
        <taxon>Spiralia</taxon>
        <taxon>Lophotrochozoa</taxon>
        <taxon>Mollusca</taxon>
        <taxon>Bivalvia</taxon>
        <taxon>Autobranchia</taxon>
        <taxon>Heteroconchia</taxon>
        <taxon>Euheterodonta</taxon>
        <taxon>Imparidentia</taxon>
        <taxon>Neoheterodontei</taxon>
        <taxon>Myida</taxon>
        <taxon>Dreissenoidea</taxon>
        <taxon>Dreissenidae</taxon>
        <taxon>Dreissena</taxon>
    </lineage>
</organism>
<feature type="compositionally biased region" description="Acidic residues" evidence="1">
    <location>
        <begin position="20"/>
        <end position="30"/>
    </location>
</feature>
<sequence>MEKRIGSFVSGQPVESSSDSTDDDGSDDGDAFSQDDSIRRFHESGCAKKYHEKFDASQIRSHTLNTRELTREEKEIYLKGFVSEDPTNDSTKRGTKRMRIRGKYTFRGQ</sequence>
<evidence type="ECO:0000313" key="2">
    <source>
        <dbReference type="EMBL" id="KAH3800725.1"/>
    </source>
</evidence>
<evidence type="ECO:0000256" key="1">
    <source>
        <dbReference type="SAM" id="MobiDB-lite"/>
    </source>
</evidence>
<keyword evidence="3" id="KW-1185">Reference proteome</keyword>
<evidence type="ECO:0000313" key="3">
    <source>
        <dbReference type="Proteomes" id="UP000828390"/>
    </source>
</evidence>
<name>A0A9D4FKZ1_DREPO</name>
<comment type="caution">
    <text evidence="2">The sequence shown here is derived from an EMBL/GenBank/DDBJ whole genome shotgun (WGS) entry which is preliminary data.</text>
</comment>
<reference evidence="2" key="1">
    <citation type="journal article" date="2019" name="bioRxiv">
        <title>The Genome of the Zebra Mussel, Dreissena polymorpha: A Resource for Invasive Species Research.</title>
        <authorList>
            <person name="McCartney M.A."/>
            <person name="Auch B."/>
            <person name="Kono T."/>
            <person name="Mallez S."/>
            <person name="Zhang Y."/>
            <person name="Obille A."/>
            <person name="Becker A."/>
            <person name="Abrahante J.E."/>
            <person name="Garbe J."/>
            <person name="Badalamenti J.P."/>
            <person name="Herman A."/>
            <person name="Mangelson H."/>
            <person name="Liachko I."/>
            <person name="Sullivan S."/>
            <person name="Sone E.D."/>
            <person name="Koren S."/>
            <person name="Silverstein K.A.T."/>
            <person name="Beckman K.B."/>
            <person name="Gohl D.M."/>
        </authorList>
    </citation>
    <scope>NUCLEOTIDE SEQUENCE</scope>
    <source>
        <strain evidence="2">Duluth1</strain>
        <tissue evidence="2">Whole animal</tissue>
    </source>
</reference>
<gene>
    <name evidence="2" type="ORF">DPMN_154366</name>
</gene>
<dbReference type="EMBL" id="JAIWYP010000007">
    <property type="protein sequence ID" value="KAH3800725.1"/>
    <property type="molecule type" value="Genomic_DNA"/>
</dbReference>
<dbReference type="Proteomes" id="UP000828390">
    <property type="component" value="Unassembled WGS sequence"/>
</dbReference>